<dbReference type="OrthoDB" id="116240at2"/>
<dbReference type="GO" id="GO:0000976">
    <property type="term" value="F:transcription cis-regulatory region binding"/>
    <property type="evidence" value="ECO:0007669"/>
    <property type="project" value="TreeGrafter"/>
</dbReference>
<name>A0A366CXK6_9GAMM</name>
<keyword evidence="5" id="KW-1185">Reference proteome</keyword>
<evidence type="ECO:0000256" key="1">
    <source>
        <dbReference type="ARBA" id="ARBA00023125"/>
    </source>
</evidence>
<dbReference type="SUPFAM" id="SSF46689">
    <property type="entry name" value="Homeodomain-like"/>
    <property type="match status" value="1"/>
</dbReference>
<reference evidence="4 5" key="1">
    <citation type="submission" date="2018-06" db="EMBL/GenBank/DDBJ databases">
        <title>Genomic Encyclopedia of Type Strains, Phase III (KMG-III): the genomes of soil and plant-associated and newly described type strains.</title>
        <authorList>
            <person name="Whitman W."/>
        </authorList>
    </citation>
    <scope>NUCLEOTIDE SEQUENCE [LARGE SCALE GENOMIC DNA]</scope>
    <source>
        <strain evidence="4 5">CECT 7732</strain>
    </source>
</reference>
<dbReference type="InterPro" id="IPR023772">
    <property type="entry name" value="DNA-bd_HTH_TetR-type_CS"/>
</dbReference>
<dbReference type="Gene3D" id="1.10.357.10">
    <property type="entry name" value="Tetracycline Repressor, domain 2"/>
    <property type="match status" value="1"/>
</dbReference>
<organism evidence="4 5">
    <name type="scientific">Marinomonas aquiplantarum</name>
    <dbReference type="NCBI Taxonomy" id="491951"/>
    <lineage>
        <taxon>Bacteria</taxon>
        <taxon>Pseudomonadati</taxon>
        <taxon>Pseudomonadota</taxon>
        <taxon>Gammaproteobacteria</taxon>
        <taxon>Oceanospirillales</taxon>
        <taxon>Oceanospirillaceae</taxon>
        <taxon>Marinomonas</taxon>
    </lineage>
</organism>
<dbReference type="GO" id="GO:0003700">
    <property type="term" value="F:DNA-binding transcription factor activity"/>
    <property type="evidence" value="ECO:0007669"/>
    <property type="project" value="TreeGrafter"/>
</dbReference>
<dbReference type="PANTHER" id="PTHR30055:SF223">
    <property type="entry name" value="HTH-TYPE TRANSCRIPTIONAL REGULATOR UIDR"/>
    <property type="match status" value="1"/>
</dbReference>
<dbReference type="Pfam" id="PF00440">
    <property type="entry name" value="TetR_N"/>
    <property type="match status" value="1"/>
</dbReference>
<accession>A0A366CXK6</accession>
<gene>
    <name evidence="4" type="ORF">DFP76_10531</name>
</gene>
<feature type="domain" description="HTH tetR-type" evidence="3">
    <location>
        <begin position="9"/>
        <end position="69"/>
    </location>
</feature>
<proteinExistence type="predicted"/>
<evidence type="ECO:0000256" key="2">
    <source>
        <dbReference type="PROSITE-ProRule" id="PRU00335"/>
    </source>
</evidence>
<dbReference type="EMBL" id="QNRF01000005">
    <property type="protein sequence ID" value="RBO82567.1"/>
    <property type="molecule type" value="Genomic_DNA"/>
</dbReference>
<dbReference type="PANTHER" id="PTHR30055">
    <property type="entry name" value="HTH-TYPE TRANSCRIPTIONAL REGULATOR RUTR"/>
    <property type="match status" value="1"/>
</dbReference>
<evidence type="ECO:0000259" key="3">
    <source>
        <dbReference type="PROSITE" id="PS50977"/>
    </source>
</evidence>
<dbReference type="InterPro" id="IPR050109">
    <property type="entry name" value="HTH-type_TetR-like_transc_reg"/>
</dbReference>
<dbReference type="Proteomes" id="UP000252086">
    <property type="component" value="Unassembled WGS sequence"/>
</dbReference>
<evidence type="ECO:0000313" key="4">
    <source>
        <dbReference type="EMBL" id="RBO82567.1"/>
    </source>
</evidence>
<dbReference type="PROSITE" id="PS01081">
    <property type="entry name" value="HTH_TETR_1"/>
    <property type="match status" value="1"/>
</dbReference>
<evidence type="ECO:0000313" key="5">
    <source>
        <dbReference type="Proteomes" id="UP000252086"/>
    </source>
</evidence>
<dbReference type="InterPro" id="IPR001647">
    <property type="entry name" value="HTH_TetR"/>
</dbReference>
<feature type="DNA-binding region" description="H-T-H motif" evidence="2">
    <location>
        <begin position="32"/>
        <end position="51"/>
    </location>
</feature>
<protein>
    <submittedName>
        <fullName evidence="4">TetR family transcriptional regulator</fullName>
    </submittedName>
</protein>
<keyword evidence="1 2" id="KW-0238">DNA-binding</keyword>
<dbReference type="RefSeq" id="WP_113874541.1">
    <property type="nucleotide sequence ID" value="NZ_QNRF01000005.1"/>
</dbReference>
<sequence>MSLRQQQKQHTRSKIKAIAKQAFLSQGIAATSTRYLSQQAGIAVGTLFVHFPDKLALVKDIFFDEMDVALRSGAQAQSHCVSPIEYLSQMAQVLFHFYDEYAEFTREVLLDSVVTGGFHTNQIAIISEGIVKRFQQVGVDEKTAHIFAENMVANYWFVLLESVPKGQLGQAAMGRLKTLNLPFEISYQNAAKKAQ</sequence>
<dbReference type="AlphaFoldDB" id="A0A366CXK6"/>
<dbReference type="InterPro" id="IPR009057">
    <property type="entry name" value="Homeodomain-like_sf"/>
</dbReference>
<dbReference type="PROSITE" id="PS50977">
    <property type="entry name" value="HTH_TETR_2"/>
    <property type="match status" value="1"/>
</dbReference>
<comment type="caution">
    <text evidence="4">The sequence shown here is derived from an EMBL/GenBank/DDBJ whole genome shotgun (WGS) entry which is preliminary data.</text>
</comment>